<dbReference type="SMART" id="SM00418">
    <property type="entry name" value="HTH_ARSR"/>
    <property type="match status" value="1"/>
</dbReference>
<protein>
    <submittedName>
        <fullName evidence="2">Helix-turn-helix domain-containing protein</fullName>
    </submittedName>
</protein>
<gene>
    <name evidence="2" type="ORF">GCM10023225_04170</name>
</gene>
<sequence>MPSPEPTATARVRDARAMRALAHPTRLRLLGELRLRGPQSVGRLSELLDEAPGSVSYHVGKLAGAGLVEEAPDLAHDRRERWWRAVHATTTLEPTGPADDPEARAASVELRRSIAAGLAESLQRYLDQEALLPPEWAAAASSSDAVLHLTPGELTELVAELDALTERWQQRAGTPRGGTAPVVLAHHAYRRPE</sequence>
<feature type="domain" description="HTH arsR-type" evidence="1">
    <location>
        <begin position="16"/>
        <end position="88"/>
    </location>
</feature>
<keyword evidence="3" id="KW-1185">Reference proteome</keyword>
<proteinExistence type="predicted"/>
<organism evidence="2 3">
    <name type="scientific">Kineococcus glutinatus</name>
    <dbReference type="NCBI Taxonomy" id="1070872"/>
    <lineage>
        <taxon>Bacteria</taxon>
        <taxon>Bacillati</taxon>
        <taxon>Actinomycetota</taxon>
        <taxon>Actinomycetes</taxon>
        <taxon>Kineosporiales</taxon>
        <taxon>Kineosporiaceae</taxon>
        <taxon>Kineococcus</taxon>
    </lineage>
</organism>
<dbReference type="Pfam" id="PF12840">
    <property type="entry name" value="HTH_20"/>
    <property type="match status" value="1"/>
</dbReference>
<dbReference type="RefSeq" id="WP_345710660.1">
    <property type="nucleotide sequence ID" value="NZ_BAABIL010000046.1"/>
</dbReference>
<comment type="caution">
    <text evidence="2">The sequence shown here is derived from an EMBL/GenBank/DDBJ whole genome shotgun (WGS) entry which is preliminary data.</text>
</comment>
<dbReference type="InterPro" id="IPR036388">
    <property type="entry name" value="WH-like_DNA-bd_sf"/>
</dbReference>
<evidence type="ECO:0000259" key="1">
    <source>
        <dbReference type="SMART" id="SM00418"/>
    </source>
</evidence>
<dbReference type="SUPFAM" id="SSF46785">
    <property type="entry name" value="Winged helix' DNA-binding domain"/>
    <property type="match status" value="1"/>
</dbReference>
<accession>A0ABP9H8S8</accession>
<dbReference type="Proteomes" id="UP001501195">
    <property type="component" value="Unassembled WGS sequence"/>
</dbReference>
<dbReference type="InterPro" id="IPR001845">
    <property type="entry name" value="HTH_ArsR_DNA-bd_dom"/>
</dbReference>
<dbReference type="Gene3D" id="1.10.10.10">
    <property type="entry name" value="Winged helix-like DNA-binding domain superfamily/Winged helix DNA-binding domain"/>
    <property type="match status" value="1"/>
</dbReference>
<name>A0ABP9H8S8_9ACTN</name>
<evidence type="ECO:0000313" key="3">
    <source>
        <dbReference type="Proteomes" id="UP001501195"/>
    </source>
</evidence>
<reference evidence="3" key="1">
    <citation type="journal article" date="2019" name="Int. J. Syst. Evol. Microbiol.">
        <title>The Global Catalogue of Microorganisms (GCM) 10K type strain sequencing project: providing services to taxonomists for standard genome sequencing and annotation.</title>
        <authorList>
            <consortium name="The Broad Institute Genomics Platform"/>
            <consortium name="The Broad Institute Genome Sequencing Center for Infectious Disease"/>
            <person name="Wu L."/>
            <person name="Ma J."/>
        </authorList>
    </citation>
    <scope>NUCLEOTIDE SEQUENCE [LARGE SCALE GENOMIC DNA]</scope>
    <source>
        <strain evidence="3">JCM 18126</strain>
    </source>
</reference>
<evidence type="ECO:0000313" key="2">
    <source>
        <dbReference type="EMBL" id="GAA4964174.1"/>
    </source>
</evidence>
<dbReference type="InterPro" id="IPR036390">
    <property type="entry name" value="WH_DNA-bd_sf"/>
</dbReference>
<dbReference type="EMBL" id="BAABIL010000046">
    <property type="protein sequence ID" value="GAA4964174.1"/>
    <property type="molecule type" value="Genomic_DNA"/>
</dbReference>